<dbReference type="Pfam" id="PF11630">
    <property type="entry name" value="Anti-LPS-SCYG"/>
    <property type="match status" value="1"/>
</dbReference>
<evidence type="ECO:0000313" key="4">
    <source>
        <dbReference type="EMBL" id="CAF1140093.1"/>
    </source>
</evidence>
<dbReference type="PROSITE" id="PS51257">
    <property type="entry name" value="PROKAR_LIPOPROTEIN"/>
    <property type="match status" value="1"/>
</dbReference>
<name>A0A814RX07_ADIRI</name>
<evidence type="ECO:0000256" key="3">
    <source>
        <dbReference type="SAM" id="SignalP"/>
    </source>
</evidence>
<protein>
    <submittedName>
        <fullName evidence="4">Uncharacterized protein</fullName>
    </submittedName>
</protein>
<dbReference type="AlphaFoldDB" id="A0A814RX07"/>
<dbReference type="Proteomes" id="UP000663852">
    <property type="component" value="Unassembled WGS sequence"/>
</dbReference>
<evidence type="ECO:0000256" key="2">
    <source>
        <dbReference type="ARBA" id="ARBA00023022"/>
    </source>
</evidence>
<keyword evidence="1" id="KW-0929">Antimicrobial</keyword>
<accession>A0A814RX07</accession>
<feature type="signal peptide" evidence="3">
    <location>
        <begin position="1"/>
        <end position="23"/>
    </location>
</feature>
<dbReference type="OrthoDB" id="9969990at2759"/>
<evidence type="ECO:0000256" key="1">
    <source>
        <dbReference type="ARBA" id="ARBA00022529"/>
    </source>
</evidence>
<feature type="chain" id="PRO_5033021593" evidence="3">
    <location>
        <begin position="24"/>
        <end position="149"/>
    </location>
</feature>
<gene>
    <name evidence="4" type="ORF">EDS130_LOCUS22038</name>
</gene>
<dbReference type="GO" id="GO:0042742">
    <property type="term" value="P:defense response to bacterium"/>
    <property type="evidence" value="ECO:0007669"/>
    <property type="project" value="UniProtKB-KW"/>
</dbReference>
<organism evidence="4 5">
    <name type="scientific">Adineta ricciae</name>
    <name type="common">Rotifer</name>
    <dbReference type="NCBI Taxonomy" id="249248"/>
    <lineage>
        <taxon>Eukaryota</taxon>
        <taxon>Metazoa</taxon>
        <taxon>Spiralia</taxon>
        <taxon>Gnathifera</taxon>
        <taxon>Rotifera</taxon>
        <taxon>Eurotatoria</taxon>
        <taxon>Bdelloidea</taxon>
        <taxon>Adinetida</taxon>
        <taxon>Adinetidae</taxon>
        <taxon>Adineta</taxon>
    </lineage>
</organism>
<dbReference type="InterPro" id="IPR038539">
    <property type="entry name" value="Anti-LPS_factor/Scygonadin_sf"/>
</dbReference>
<dbReference type="Gene3D" id="3.30.160.320">
    <property type="match status" value="1"/>
</dbReference>
<dbReference type="EMBL" id="CAJNOJ010000114">
    <property type="protein sequence ID" value="CAF1140093.1"/>
    <property type="molecule type" value="Genomic_DNA"/>
</dbReference>
<keyword evidence="2" id="KW-0044">Antibiotic</keyword>
<reference evidence="4" key="1">
    <citation type="submission" date="2021-02" db="EMBL/GenBank/DDBJ databases">
        <authorList>
            <person name="Nowell W R."/>
        </authorList>
    </citation>
    <scope>NUCLEOTIDE SEQUENCE</scope>
</reference>
<comment type="caution">
    <text evidence="4">The sequence shown here is derived from an EMBL/GenBank/DDBJ whole genome shotgun (WGS) entry which is preliminary data.</text>
</comment>
<dbReference type="InterPro" id="IPR024509">
    <property type="entry name" value="Anti-LPS_factor/Scygonadin"/>
</dbReference>
<sequence>MKLSTIWLALQLTVALFWYSCDADLARNVQYSKDHPMRLCGGSLLNGNPHECVGAFVNSFKANEGWSKAKSSRICETSCIYNQKGRFLGWEWVWDTRIRCNSNAPGYIGEATKKSRSGSLHWATKDLYTKAKSTIHLTADERECWEKLI</sequence>
<evidence type="ECO:0000313" key="5">
    <source>
        <dbReference type="Proteomes" id="UP000663852"/>
    </source>
</evidence>
<keyword evidence="3" id="KW-0732">Signal</keyword>
<proteinExistence type="predicted"/>